<protein>
    <recommendedName>
        <fullName evidence="1">NHR domain-containing protein</fullName>
    </recommendedName>
</protein>
<dbReference type="InterPro" id="IPR037962">
    <property type="entry name" value="Neuralized"/>
</dbReference>
<evidence type="ECO:0000259" key="1">
    <source>
        <dbReference type="PROSITE" id="PS51065"/>
    </source>
</evidence>
<feature type="domain" description="NHR" evidence="1">
    <location>
        <begin position="1"/>
        <end position="120"/>
    </location>
</feature>
<comment type="caution">
    <text evidence="2">The sequence shown here is derived from an EMBL/GenBank/DDBJ whole genome shotgun (WGS) entry which is preliminary data.</text>
</comment>
<reference evidence="2" key="1">
    <citation type="submission" date="2018-11" db="EMBL/GenBank/DDBJ databases">
        <authorList>
            <person name="Alioto T."/>
            <person name="Alioto T."/>
        </authorList>
    </citation>
    <scope>NUCLEOTIDE SEQUENCE</scope>
</reference>
<organism evidence="2 3">
    <name type="scientific">Mytilus galloprovincialis</name>
    <name type="common">Mediterranean mussel</name>
    <dbReference type="NCBI Taxonomy" id="29158"/>
    <lineage>
        <taxon>Eukaryota</taxon>
        <taxon>Metazoa</taxon>
        <taxon>Spiralia</taxon>
        <taxon>Lophotrochozoa</taxon>
        <taxon>Mollusca</taxon>
        <taxon>Bivalvia</taxon>
        <taxon>Autobranchia</taxon>
        <taxon>Pteriomorphia</taxon>
        <taxon>Mytilida</taxon>
        <taxon>Mytiloidea</taxon>
        <taxon>Mytilidae</taxon>
        <taxon>Mytilinae</taxon>
        <taxon>Mytilus</taxon>
    </lineage>
</organism>
<gene>
    <name evidence="2" type="ORF">MGAL_10B070686</name>
</gene>
<dbReference type="SMART" id="SM00588">
    <property type="entry name" value="NEUZ"/>
    <property type="match status" value="1"/>
</dbReference>
<dbReference type="OrthoDB" id="6218569at2759"/>
<accession>A0A8B6CRR7</accession>
<dbReference type="EMBL" id="UYJE01002288">
    <property type="protein sequence ID" value="VDI09447.1"/>
    <property type="molecule type" value="Genomic_DNA"/>
</dbReference>
<dbReference type="PANTHER" id="PTHR12429:SF8">
    <property type="entry name" value="NEURALIZED-LIKE PROTEIN 2"/>
    <property type="match status" value="1"/>
</dbReference>
<dbReference type="InterPro" id="IPR006573">
    <property type="entry name" value="NHR_dom"/>
</dbReference>
<dbReference type="InterPro" id="IPR043136">
    <property type="entry name" value="B30.2/SPRY_sf"/>
</dbReference>
<sequence length="120" mass="13531">MWKFHRVCGKNVSLENDCTTAKRLNPTDTSDHGICFTNTPLVNGELFEIQVEELVTRWGGSFSTGFGIQGIESGNLVRIHILFAPCIYMVLKCILSTTIIKVAKNFPKIVFCLLFTNRFN</sequence>
<name>A0A8B6CRR7_MYTGA</name>
<dbReference type="AlphaFoldDB" id="A0A8B6CRR7"/>
<dbReference type="PANTHER" id="PTHR12429">
    <property type="entry name" value="NEURALIZED"/>
    <property type="match status" value="1"/>
</dbReference>
<dbReference type="Gene3D" id="2.60.120.920">
    <property type="match status" value="1"/>
</dbReference>
<evidence type="ECO:0000313" key="3">
    <source>
        <dbReference type="Proteomes" id="UP000596742"/>
    </source>
</evidence>
<dbReference type="PROSITE" id="PS51065">
    <property type="entry name" value="NHR"/>
    <property type="match status" value="1"/>
</dbReference>
<dbReference type="Proteomes" id="UP000596742">
    <property type="component" value="Unassembled WGS sequence"/>
</dbReference>
<dbReference type="Pfam" id="PF07177">
    <property type="entry name" value="Neuralized"/>
    <property type="match status" value="1"/>
</dbReference>
<evidence type="ECO:0000313" key="2">
    <source>
        <dbReference type="EMBL" id="VDI09447.1"/>
    </source>
</evidence>
<proteinExistence type="predicted"/>
<keyword evidence="3" id="KW-1185">Reference proteome</keyword>